<evidence type="ECO:0000313" key="3">
    <source>
        <dbReference type="Proteomes" id="UP001156410"/>
    </source>
</evidence>
<evidence type="ECO:0000256" key="1">
    <source>
        <dbReference type="SAM" id="Coils"/>
    </source>
</evidence>
<gene>
    <name evidence="2" type="ORF">OQG81_03425</name>
</gene>
<reference evidence="2" key="2">
    <citation type="submission" date="2022-11" db="EMBL/GenBank/DDBJ databases">
        <authorList>
            <person name="Johnson J.D."/>
        </authorList>
    </citation>
    <scope>NUCLEOTIDE SEQUENCE</scope>
    <source>
        <strain evidence="2">E37</strain>
    </source>
</reference>
<feature type="coiled-coil region" evidence="1">
    <location>
        <begin position="14"/>
        <end position="41"/>
    </location>
</feature>
<sequence>MKRVAEYVEAKANYDATVSKAEELNAAVEAAANELKNEDITVTTSSQVVNSVADVEALLSAK</sequence>
<reference evidence="2" key="1">
    <citation type="submission" date="2022-11" db="EMBL/GenBank/DDBJ databases">
        <title>Streptococcus macedonicus and Acinetobacter baumannii: co-inhabitants of the cheese production environment.</title>
        <authorList>
            <person name="Johnson J."/>
        </authorList>
    </citation>
    <scope>NUCLEOTIDE SEQUENCE</scope>
    <source>
        <strain evidence="2">E37</strain>
    </source>
</reference>
<name>A0AA47ILJ4_STRMC</name>
<evidence type="ECO:0000313" key="2">
    <source>
        <dbReference type="EMBL" id="WAK63921.1"/>
    </source>
</evidence>
<dbReference type="AlphaFoldDB" id="A0AA47ILJ4"/>
<proteinExistence type="predicted"/>
<accession>A0AA47ILJ4</accession>
<organism evidence="2 3">
    <name type="scientific">Streptococcus macedonicus</name>
    <name type="common">Streptococcus gallolyticus macedonicus</name>
    <dbReference type="NCBI Taxonomy" id="59310"/>
    <lineage>
        <taxon>Bacteria</taxon>
        <taxon>Bacillati</taxon>
        <taxon>Bacillota</taxon>
        <taxon>Bacilli</taxon>
        <taxon>Lactobacillales</taxon>
        <taxon>Streptococcaceae</taxon>
        <taxon>Streptococcus</taxon>
    </lineage>
</organism>
<dbReference type="EMBL" id="CP113440">
    <property type="protein sequence ID" value="WAK63921.1"/>
    <property type="molecule type" value="Genomic_DNA"/>
</dbReference>
<dbReference type="RefSeq" id="WP_269441552.1">
    <property type="nucleotide sequence ID" value="NZ_CP113440.1"/>
</dbReference>
<protein>
    <submittedName>
        <fullName evidence="2">Uncharacterized protein</fullName>
    </submittedName>
</protein>
<dbReference type="Proteomes" id="UP001156410">
    <property type="component" value="Chromosome"/>
</dbReference>
<keyword evidence="1" id="KW-0175">Coiled coil</keyword>